<feature type="transmembrane region" description="Helical" evidence="6">
    <location>
        <begin position="440"/>
        <end position="459"/>
    </location>
</feature>
<keyword evidence="4 6" id="KW-1133">Transmembrane helix</keyword>
<feature type="transmembrane region" description="Helical" evidence="6">
    <location>
        <begin position="378"/>
        <end position="397"/>
    </location>
</feature>
<comment type="subcellular location">
    <subcellularLocation>
        <location evidence="1">Cell membrane</location>
        <topology evidence="1">Multi-pass membrane protein</topology>
    </subcellularLocation>
</comment>
<dbReference type="PIRSF" id="PIRSF006060">
    <property type="entry name" value="AA_transporter"/>
    <property type="match status" value="1"/>
</dbReference>
<comment type="caution">
    <text evidence="7">The sequence shown here is derived from an EMBL/GenBank/DDBJ whole genome shotgun (WGS) entry which is preliminary data.</text>
</comment>
<keyword evidence="8" id="KW-1185">Reference proteome</keyword>
<dbReference type="Gene3D" id="1.20.1740.10">
    <property type="entry name" value="Amino acid/polyamine transporter I"/>
    <property type="match status" value="1"/>
</dbReference>
<evidence type="ECO:0000313" key="7">
    <source>
        <dbReference type="EMBL" id="MFC7394997.1"/>
    </source>
</evidence>
<keyword evidence="5 6" id="KW-0472">Membrane</keyword>
<feature type="transmembrane region" description="Helical" evidence="6">
    <location>
        <begin position="246"/>
        <end position="270"/>
    </location>
</feature>
<feature type="transmembrane region" description="Helical" evidence="6">
    <location>
        <begin position="28"/>
        <end position="50"/>
    </location>
</feature>
<dbReference type="EMBL" id="JBHTCO010000041">
    <property type="protein sequence ID" value="MFC7394997.1"/>
    <property type="molecule type" value="Genomic_DNA"/>
</dbReference>
<dbReference type="Proteomes" id="UP001596505">
    <property type="component" value="Unassembled WGS sequence"/>
</dbReference>
<evidence type="ECO:0000256" key="5">
    <source>
        <dbReference type="ARBA" id="ARBA00023136"/>
    </source>
</evidence>
<feature type="transmembrane region" description="Helical" evidence="6">
    <location>
        <begin position="131"/>
        <end position="154"/>
    </location>
</feature>
<feature type="transmembrane region" description="Helical" evidence="6">
    <location>
        <begin position="290"/>
        <end position="312"/>
    </location>
</feature>
<dbReference type="RefSeq" id="WP_380969038.1">
    <property type="nucleotide sequence ID" value="NZ_JBHTCO010000041.1"/>
</dbReference>
<evidence type="ECO:0000256" key="6">
    <source>
        <dbReference type="SAM" id="Phobius"/>
    </source>
</evidence>
<proteinExistence type="predicted"/>
<dbReference type="InterPro" id="IPR050367">
    <property type="entry name" value="APC_superfamily"/>
</dbReference>
<evidence type="ECO:0000256" key="1">
    <source>
        <dbReference type="ARBA" id="ARBA00004651"/>
    </source>
</evidence>
<evidence type="ECO:0000256" key="3">
    <source>
        <dbReference type="ARBA" id="ARBA00022692"/>
    </source>
</evidence>
<organism evidence="7 8">
    <name type="scientific">Scopulibacillus cellulosilyticus</name>
    <dbReference type="NCBI Taxonomy" id="2665665"/>
    <lineage>
        <taxon>Bacteria</taxon>
        <taxon>Bacillati</taxon>
        <taxon>Bacillota</taxon>
        <taxon>Bacilli</taxon>
        <taxon>Bacillales</taxon>
        <taxon>Sporolactobacillaceae</taxon>
        <taxon>Scopulibacillus</taxon>
    </lineage>
</organism>
<gene>
    <name evidence="7" type="ORF">ACFQRG_18965</name>
</gene>
<name>A0ABW2Q078_9BACL</name>
<evidence type="ECO:0000256" key="4">
    <source>
        <dbReference type="ARBA" id="ARBA00022989"/>
    </source>
</evidence>
<protein>
    <submittedName>
        <fullName evidence="7">APC family permease</fullName>
    </submittedName>
</protein>
<feature type="transmembrane region" description="Helical" evidence="6">
    <location>
        <begin position="409"/>
        <end position="428"/>
    </location>
</feature>
<dbReference type="Pfam" id="PF13520">
    <property type="entry name" value="AA_permease_2"/>
    <property type="match status" value="1"/>
</dbReference>
<reference evidence="8" key="1">
    <citation type="journal article" date="2019" name="Int. J. Syst. Evol. Microbiol.">
        <title>The Global Catalogue of Microorganisms (GCM) 10K type strain sequencing project: providing services to taxonomists for standard genome sequencing and annotation.</title>
        <authorList>
            <consortium name="The Broad Institute Genomics Platform"/>
            <consortium name="The Broad Institute Genome Sequencing Center for Infectious Disease"/>
            <person name="Wu L."/>
            <person name="Ma J."/>
        </authorList>
    </citation>
    <scope>NUCLEOTIDE SEQUENCE [LARGE SCALE GENOMIC DNA]</scope>
    <source>
        <strain evidence="8">CGMCC 1.16305</strain>
    </source>
</reference>
<keyword evidence="2" id="KW-1003">Cell membrane</keyword>
<dbReference type="InterPro" id="IPR002293">
    <property type="entry name" value="AA/rel_permease1"/>
</dbReference>
<feature type="transmembrane region" description="Helical" evidence="6">
    <location>
        <begin position="56"/>
        <end position="76"/>
    </location>
</feature>
<dbReference type="PANTHER" id="PTHR42770">
    <property type="entry name" value="AMINO ACID TRANSPORTER-RELATED"/>
    <property type="match status" value="1"/>
</dbReference>
<feature type="transmembrane region" description="Helical" evidence="6">
    <location>
        <begin position="166"/>
        <end position="187"/>
    </location>
</feature>
<dbReference type="PANTHER" id="PTHR42770:SF11">
    <property type="entry name" value="INNER MEMBRANE TRANSPORT PROTEIN YBAT"/>
    <property type="match status" value="1"/>
</dbReference>
<evidence type="ECO:0000256" key="2">
    <source>
        <dbReference type="ARBA" id="ARBA00022475"/>
    </source>
</evidence>
<evidence type="ECO:0000313" key="8">
    <source>
        <dbReference type="Proteomes" id="UP001596505"/>
    </source>
</evidence>
<feature type="transmembrane region" description="Helical" evidence="6">
    <location>
        <begin position="347"/>
        <end position="366"/>
    </location>
</feature>
<sequence>MGLPPASSKDRGQGHLGLSHNAVGLREVVFQSITGMAPAGAVAFALTYVASAAGGALPLSLLLAMIPSLMVASTVAQFAKKLPSAGGYYTYTSSGLGPNAGFLTAWFYLFYEPLMPSTVFAVVGFLVQTTFPTVFGLAIPWYVWSVAGILLLYFITYRSIHASSKVASVLGILEIGIFLILALSILFSTHHTPGVAPFTPEASLNHGWSSVLLGMVFGVFTFAGFETAAPLGEESRNPRKTVGRAVLLASVIIGLFYMISAYAAITGWGLDKMSSYAASSNPWNVLAHRYWGWGWILIFLALMNSQMGNGIASQTACTRVLYAMGRIRVLPKSFATIHPKYRIPSTALNVQTIITLVLTLGTGFLFGPFAASQLIAEVLTLSIIMVYILGNIALVFFYRRQYPKEFSFWLHGFFPIVSSAFLLVALYGSIFPVPAYPMNLPPYIVLVWIVIGFIVLVYLRRNRPDAIKAAKLIVSQDQDTDNKL</sequence>
<accession>A0ABW2Q078</accession>
<keyword evidence="3 6" id="KW-0812">Transmembrane</keyword>